<dbReference type="SUPFAM" id="SSF53822">
    <property type="entry name" value="Periplasmic binding protein-like I"/>
    <property type="match status" value="1"/>
</dbReference>
<dbReference type="InterPro" id="IPR028082">
    <property type="entry name" value="Peripla_BP_I"/>
</dbReference>
<gene>
    <name evidence="5" type="ORF">JCM16418_192</name>
</gene>
<evidence type="ECO:0000313" key="6">
    <source>
        <dbReference type="Proteomes" id="UP000019364"/>
    </source>
</evidence>
<evidence type="ECO:0000256" key="3">
    <source>
        <dbReference type="ARBA" id="ARBA00023163"/>
    </source>
</evidence>
<comment type="caution">
    <text evidence="5">The sequence shown here is derived from an EMBL/GenBank/DDBJ whole genome shotgun (WGS) entry which is preliminary data.</text>
</comment>
<reference evidence="5 6" key="1">
    <citation type="journal article" date="2014" name="Genome Announc.">
        <title>Draft Genome Sequence of Paenibacillus pini JCM 16418T, Isolated from the Rhizosphere of Pine Tree.</title>
        <authorList>
            <person name="Yuki M."/>
            <person name="Oshima K."/>
            <person name="Suda W."/>
            <person name="Oshida Y."/>
            <person name="Kitamura K."/>
            <person name="Iida Y."/>
            <person name="Hattori M."/>
            <person name="Ohkuma M."/>
        </authorList>
    </citation>
    <scope>NUCLEOTIDE SEQUENCE [LARGE SCALE GENOMIC DNA]</scope>
    <source>
        <strain evidence="5 6">JCM 16418</strain>
    </source>
</reference>
<accession>W7YCR1</accession>
<dbReference type="eggNOG" id="COG1609">
    <property type="taxonomic scope" value="Bacteria"/>
</dbReference>
<dbReference type="AlphaFoldDB" id="W7YCR1"/>
<keyword evidence="3" id="KW-0804">Transcription</keyword>
<organism evidence="5 6">
    <name type="scientific">Paenibacillus pini JCM 16418</name>
    <dbReference type="NCBI Taxonomy" id="1236976"/>
    <lineage>
        <taxon>Bacteria</taxon>
        <taxon>Bacillati</taxon>
        <taxon>Bacillota</taxon>
        <taxon>Bacilli</taxon>
        <taxon>Bacillales</taxon>
        <taxon>Paenibacillaceae</taxon>
        <taxon>Paenibacillus</taxon>
    </lineage>
</organism>
<evidence type="ECO:0000256" key="2">
    <source>
        <dbReference type="ARBA" id="ARBA00023125"/>
    </source>
</evidence>
<evidence type="ECO:0000259" key="4">
    <source>
        <dbReference type="Pfam" id="PF13377"/>
    </source>
</evidence>
<dbReference type="GO" id="GO:0003700">
    <property type="term" value="F:DNA-binding transcription factor activity"/>
    <property type="evidence" value="ECO:0007669"/>
    <property type="project" value="TreeGrafter"/>
</dbReference>
<dbReference type="PANTHER" id="PTHR30146">
    <property type="entry name" value="LACI-RELATED TRANSCRIPTIONAL REPRESSOR"/>
    <property type="match status" value="1"/>
</dbReference>
<proteinExistence type="predicted"/>
<dbReference type="InterPro" id="IPR046335">
    <property type="entry name" value="LacI/GalR-like_sensor"/>
</dbReference>
<keyword evidence="2" id="KW-0238">DNA-binding</keyword>
<dbReference type="PANTHER" id="PTHR30146:SF109">
    <property type="entry name" value="HTH-TYPE TRANSCRIPTIONAL REGULATOR GALS"/>
    <property type="match status" value="1"/>
</dbReference>
<sequence length="135" mass="14936">MGLSTLAIPYVEDYVQICDYSFDGGILAMRNLLELEDRPTAVVCTSDMAAFGAIHEIEKWGLQVPGDISVVGFDNTYYAQVFKPGLTTINQNIHSIGIKTIEHLIKMIEQSEYSPPVVTEPSSLIVRQSTAEIKK</sequence>
<dbReference type="Pfam" id="PF13377">
    <property type="entry name" value="Peripla_BP_3"/>
    <property type="match status" value="1"/>
</dbReference>
<dbReference type="Gene3D" id="3.40.50.2300">
    <property type="match status" value="1"/>
</dbReference>
<evidence type="ECO:0000256" key="1">
    <source>
        <dbReference type="ARBA" id="ARBA00023015"/>
    </source>
</evidence>
<dbReference type="EMBL" id="BAVZ01000001">
    <property type="protein sequence ID" value="GAF06242.1"/>
    <property type="molecule type" value="Genomic_DNA"/>
</dbReference>
<dbReference type="Proteomes" id="UP000019364">
    <property type="component" value="Unassembled WGS sequence"/>
</dbReference>
<evidence type="ECO:0000313" key="5">
    <source>
        <dbReference type="EMBL" id="GAF06242.1"/>
    </source>
</evidence>
<protein>
    <submittedName>
        <fullName evidence="5">Transcriptional regulator</fullName>
    </submittedName>
</protein>
<feature type="domain" description="Transcriptional regulator LacI/GalR-like sensor" evidence="4">
    <location>
        <begin position="29"/>
        <end position="130"/>
    </location>
</feature>
<dbReference type="GO" id="GO:0000976">
    <property type="term" value="F:transcription cis-regulatory region binding"/>
    <property type="evidence" value="ECO:0007669"/>
    <property type="project" value="TreeGrafter"/>
</dbReference>
<keyword evidence="6" id="KW-1185">Reference proteome</keyword>
<keyword evidence="1" id="KW-0805">Transcription regulation</keyword>
<dbReference type="RefSeq" id="WP_256203019.1">
    <property type="nucleotide sequence ID" value="NZ_BAVZ01000001.1"/>
</dbReference>
<dbReference type="STRING" id="1236976.JCM16418_192"/>
<name>W7YCR1_9BACL</name>